<evidence type="ECO:0000256" key="1">
    <source>
        <dbReference type="ARBA" id="ARBA00004123"/>
    </source>
</evidence>
<feature type="domain" description="TF-B3" evidence="6">
    <location>
        <begin position="63"/>
        <end position="132"/>
    </location>
</feature>
<dbReference type="GO" id="GO:0003677">
    <property type="term" value="F:DNA binding"/>
    <property type="evidence" value="ECO:0007669"/>
    <property type="project" value="UniProtKB-KW"/>
</dbReference>
<dbReference type="PANTHER" id="PTHR31391">
    <property type="entry name" value="B3 DOMAIN-CONTAINING PROTEIN OS11G0197600-RELATED"/>
    <property type="match status" value="1"/>
</dbReference>
<dbReference type="Pfam" id="PF02362">
    <property type="entry name" value="B3"/>
    <property type="match status" value="1"/>
</dbReference>
<dbReference type="PROSITE" id="PS50863">
    <property type="entry name" value="B3"/>
    <property type="match status" value="1"/>
</dbReference>
<keyword evidence="8" id="KW-1185">Reference proteome</keyword>
<evidence type="ECO:0000259" key="6">
    <source>
        <dbReference type="PROSITE" id="PS50863"/>
    </source>
</evidence>
<protein>
    <recommendedName>
        <fullName evidence="6">TF-B3 domain-containing protein</fullName>
    </recommendedName>
</protein>
<evidence type="ECO:0000256" key="5">
    <source>
        <dbReference type="ARBA" id="ARBA00023242"/>
    </source>
</evidence>
<dbReference type="SUPFAM" id="SSF101936">
    <property type="entry name" value="DNA-binding pseudobarrel domain"/>
    <property type="match status" value="1"/>
</dbReference>
<dbReference type="InterPro" id="IPR044837">
    <property type="entry name" value="REM16-like"/>
</dbReference>
<keyword evidence="2" id="KW-0805">Transcription regulation</keyword>
<evidence type="ECO:0000256" key="3">
    <source>
        <dbReference type="ARBA" id="ARBA00023125"/>
    </source>
</evidence>
<organism evidence="7 8">
    <name type="scientific">Rubus argutus</name>
    <name type="common">Southern blackberry</name>
    <dbReference type="NCBI Taxonomy" id="59490"/>
    <lineage>
        <taxon>Eukaryota</taxon>
        <taxon>Viridiplantae</taxon>
        <taxon>Streptophyta</taxon>
        <taxon>Embryophyta</taxon>
        <taxon>Tracheophyta</taxon>
        <taxon>Spermatophyta</taxon>
        <taxon>Magnoliopsida</taxon>
        <taxon>eudicotyledons</taxon>
        <taxon>Gunneridae</taxon>
        <taxon>Pentapetalae</taxon>
        <taxon>rosids</taxon>
        <taxon>fabids</taxon>
        <taxon>Rosales</taxon>
        <taxon>Rosaceae</taxon>
        <taxon>Rosoideae</taxon>
        <taxon>Rosoideae incertae sedis</taxon>
        <taxon>Rubus</taxon>
    </lineage>
</organism>
<dbReference type="Gene3D" id="2.40.330.10">
    <property type="entry name" value="DNA-binding pseudobarrel domain"/>
    <property type="match status" value="1"/>
</dbReference>
<evidence type="ECO:0000256" key="4">
    <source>
        <dbReference type="ARBA" id="ARBA00023163"/>
    </source>
</evidence>
<dbReference type="GO" id="GO:0005634">
    <property type="term" value="C:nucleus"/>
    <property type="evidence" value="ECO:0007669"/>
    <property type="project" value="UniProtKB-SubCell"/>
</dbReference>
<evidence type="ECO:0000313" key="7">
    <source>
        <dbReference type="EMBL" id="KAK9940361.1"/>
    </source>
</evidence>
<dbReference type="EMBL" id="JBEDUW010000003">
    <property type="protein sequence ID" value="KAK9940361.1"/>
    <property type="molecule type" value="Genomic_DNA"/>
</dbReference>
<name>A0AAW1XVT0_RUBAR</name>
<gene>
    <name evidence="7" type="ORF">M0R45_017027</name>
</gene>
<dbReference type="Proteomes" id="UP001457282">
    <property type="component" value="Unassembled WGS sequence"/>
</dbReference>
<dbReference type="CDD" id="cd10017">
    <property type="entry name" value="B3_DNA"/>
    <property type="match status" value="1"/>
</dbReference>
<keyword evidence="3" id="KW-0238">DNA-binding</keyword>
<dbReference type="InterPro" id="IPR003340">
    <property type="entry name" value="B3_DNA-bd"/>
</dbReference>
<evidence type="ECO:0000313" key="8">
    <source>
        <dbReference type="Proteomes" id="UP001457282"/>
    </source>
</evidence>
<comment type="subcellular location">
    <subcellularLocation>
        <location evidence="1">Nucleus</location>
    </subcellularLocation>
</comment>
<keyword evidence="4" id="KW-0804">Transcription</keyword>
<sequence>MASSSRRQGKRLAIPEKTPGFFKVVLNEALQDGRLIHPTYLIHHVQITTSFANKYICTRGQTRNVDLRVPYGEIWSAESSVKAYGKGGEYVRIHGGWKKFSRDNHLQVGDALVIEMIEQQPKITFEVHIYRA</sequence>
<dbReference type="AlphaFoldDB" id="A0AAW1XVT0"/>
<evidence type="ECO:0000256" key="2">
    <source>
        <dbReference type="ARBA" id="ARBA00023015"/>
    </source>
</evidence>
<dbReference type="InterPro" id="IPR015300">
    <property type="entry name" value="DNA-bd_pseudobarrel_sf"/>
</dbReference>
<proteinExistence type="predicted"/>
<keyword evidence="5" id="KW-0539">Nucleus</keyword>
<accession>A0AAW1XVT0</accession>
<comment type="caution">
    <text evidence="7">The sequence shown here is derived from an EMBL/GenBank/DDBJ whole genome shotgun (WGS) entry which is preliminary data.</text>
</comment>
<reference evidence="7 8" key="1">
    <citation type="journal article" date="2023" name="G3 (Bethesda)">
        <title>A chromosome-length genome assembly and annotation of blackberry (Rubus argutus, cv. 'Hillquist').</title>
        <authorList>
            <person name="Bruna T."/>
            <person name="Aryal R."/>
            <person name="Dudchenko O."/>
            <person name="Sargent D.J."/>
            <person name="Mead D."/>
            <person name="Buti M."/>
            <person name="Cavallini A."/>
            <person name="Hytonen T."/>
            <person name="Andres J."/>
            <person name="Pham M."/>
            <person name="Weisz D."/>
            <person name="Mascagni F."/>
            <person name="Usai G."/>
            <person name="Natali L."/>
            <person name="Bassil N."/>
            <person name="Fernandez G.E."/>
            <person name="Lomsadze A."/>
            <person name="Armour M."/>
            <person name="Olukolu B."/>
            <person name="Poorten T."/>
            <person name="Britton C."/>
            <person name="Davik J."/>
            <person name="Ashrafi H."/>
            <person name="Aiden E.L."/>
            <person name="Borodovsky M."/>
            <person name="Worthington M."/>
        </authorList>
    </citation>
    <scope>NUCLEOTIDE SEQUENCE [LARGE SCALE GENOMIC DNA]</scope>
    <source>
        <strain evidence="7">PI 553951</strain>
    </source>
</reference>